<dbReference type="OrthoDB" id="1119476at2"/>
<proteinExistence type="predicted"/>
<dbReference type="Proteomes" id="UP000289821">
    <property type="component" value="Unassembled WGS sequence"/>
</dbReference>
<accession>A0A4Q0NRJ7</accession>
<organism evidence="1 2">
    <name type="scientific">Leeuwenhoekiella aestuarii</name>
    <dbReference type="NCBI Taxonomy" id="2249426"/>
    <lineage>
        <taxon>Bacteria</taxon>
        <taxon>Pseudomonadati</taxon>
        <taxon>Bacteroidota</taxon>
        <taxon>Flavobacteriia</taxon>
        <taxon>Flavobacteriales</taxon>
        <taxon>Flavobacteriaceae</taxon>
        <taxon>Leeuwenhoekiella</taxon>
    </lineage>
</organism>
<comment type="caution">
    <text evidence="1">The sequence shown here is derived from an EMBL/GenBank/DDBJ whole genome shotgun (WGS) entry which is preliminary data.</text>
</comment>
<dbReference type="PROSITE" id="PS51257">
    <property type="entry name" value="PROKAR_LIPOPROTEIN"/>
    <property type="match status" value="1"/>
</dbReference>
<dbReference type="RefSeq" id="WP_128762100.1">
    <property type="nucleotide sequence ID" value="NZ_QOVI01000005.1"/>
</dbReference>
<dbReference type="EMBL" id="QOVI01000005">
    <property type="protein sequence ID" value="RXG13333.1"/>
    <property type="molecule type" value="Genomic_DNA"/>
</dbReference>
<dbReference type="AlphaFoldDB" id="A0A4Q0NRJ7"/>
<evidence type="ECO:0000313" key="2">
    <source>
        <dbReference type="Proteomes" id="UP000289821"/>
    </source>
</evidence>
<sequence length="148" mass="16969">MKKIYTVLILFVSLLQSCNSDDCGECFTPPQSFVFELVDAETGGNLFTTDMYNPEDISVINTIDNTERAFQFISENQLNVIQIQEVGWETEIVNLEIKIGEDTVFNLYLNAERTTDDCCSFTKYNEIEIRNTDFELDSQTGVYKILVE</sequence>
<name>A0A4Q0NRJ7_9FLAO</name>
<keyword evidence="2" id="KW-1185">Reference proteome</keyword>
<reference evidence="1 2" key="1">
    <citation type="submission" date="2018-07" db="EMBL/GenBank/DDBJ databases">
        <title>Leeuwenhoekiella genomics.</title>
        <authorList>
            <person name="Tahon G."/>
            <person name="Willems A."/>
        </authorList>
    </citation>
    <scope>NUCLEOTIDE SEQUENCE [LARGE SCALE GENOMIC DNA]</scope>
    <source>
        <strain evidence="1 2">R-50232</strain>
    </source>
</reference>
<evidence type="ECO:0000313" key="1">
    <source>
        <dbReference type="EMBL" id="RXG13333.1"/>
    </source>
</evidence>
<protein>
    <submittedName>
        <fullName evidence="1">Uncharacterized protein</fullName>
    </submittedName>
</protein>
<gene>
    <name evidence="1" type="ORF">DSM04_105312</name>
</gene>